<keyword evidence="1" id="KW-0963">Cytoplasm</keyword>
<dbReference type="NCBIfam" id="TIGR03690">
    <property type="entry name" value="20S_bact_beta"/>
    <property type="match status" value="1"/>
</dbReference>
<dbReference type="Pfam" id="PF00227">
    <property type="entry name" value="Proteasome"/>
    <property type="match status" value="1"/>
</dbReference>
<dbReference type="InterPro" id="IPR023333">
    <property type="entry name" value="Proteasome_suB-type"/>
</dbReference>
<evidence type="ECO:0000313" key="7">
    <source>
        <dbReference type="EMBL" id="CAB4617080.1"/>
    </source>
</evidence>
<evidence type="ECO:0000313" key="8">
    <source>
        <dbReference type="EMBL" id="CAB4693137.1"/>
    </source>
</evidence>
<sequence>MPFFAPSEDPGPDFAALAKIQGLVPIAPTSAVDDRLRITHATTVVAVRYVDGVVMAGDRRATSGNIISHRAIEKVFPADRHSGVAIAGAAGPAMEMVKLFQLQLEHYEKVEGSQLSLEGKANQLGQMVRNNLPAAMQGLAVVPIFAGFDVRRETGRLFQYDITGGRYEESNFATSGSGGSLAGSVVKMRFHEGLTRDDAVDLVITALFEAADEDSATGGPDMVRGIYPVVATITAEGFERVLDTEIAERFVGLLDVLASRDGGGRVSETTTETAGGAI</sequence>
<protein>
    <submittedName>
        <fullName evidence="5">Unannotated protein</fullName>
    </submittedName>
</protein>
<dbReference type="CDD" id="cd01906">
    <property type="entry name" value="proteasome_protease_HslV"/>
    <property type="match status" value="1"/>
</dbReference>
<dbReference type="PROSITE" id="PS51476">
    <property type="entry name" value="PROTEASOME_BETA_2"/>
    <property type="match status" value="1"/>
</dbReference>
<dbReference type="PANTHER" id="PTHR32194:SF0">
    <property type="entry name" value="ATP-DEPENDENT PROTEASE SUBUNIT HSLV"/>
    <property type="match status" value="1"/>
</dbReference>
<dbReference type="EMBL" id="CAEZVC010000017">
    <property type="protein sequence ID" value="CAB4617080.1"/>
    <property type="molecule type" value="Genomic_DNA"/>
</dbReference>
<reference evidence="5" key="1">
    <citation type="submission" date="2020-05" db="EMBL/GenBank/DDBJ databases">
        <authorList>
            <person name="Chiriac C."/>
            <person name="Salcher M."/>
            <person name="Ghai R."/>
            <person name="Kavagutti S V."/>
        </authorList>
    </citation>
    <scope>NUCLEOTIDE SEQUENCE</scope>
</reference>
<name>A0A6J6ARI1_9ZZZZ</name>
<dbReference type="InterPro" id="IPR022483">
    <property type="entry name" value="PSB_actinobac"/>
</dbReference>
<dbReference type="EMBL" id="CAFBNJ010000018">
    <property type="protein sequence ID" value="CAB4946016.1"/>
    <property type="molecule type" value="Genomic_DNA"/>
</dbReference>
<organism evidence="5">
    <name type="scientific">freshwater metagenome</name>
    <dbReference type="NCBI Taxonomy" id="449393"/>
    <lineage>
        <taxon>unclassified sequences</taxon>
        <taxon>metagenomes</taxon>
        <taxon>ecological metagenomes</taxon>
    </lineage>
</organism>
<dbReference type="GO" id="GO:0010498">
    <property type="term" value="P:proteasomal protein catabolic process"/>
    <property type="evidence" value="ECO:0007669"/>
    <property type="project" value="InterPro"/>
</dbReference>
<keyword evidence="2" id="KW-0645">Protease</keyword>
<dbReference type="PANTHER" id="PTHR32194">
    <property type="entry name" value="METALLOPROTEASE TLDD"/>
    <property type="match status" value="1"/>
</dbReference>
<dbReference type="AlphaFoldDB" id="A0A6J6ARI1"/>
<evidence type="ECO:0000313" key="10">
    <source>
        <dbReference type="EMBL" id="CAB4946016.1"/>
    </source>
</evidence>
<evidence type="ECO:0000313" key="6">
    <source>
        <dbReference type="EMBL" id="CAB4576672.1"/>
    </source>
</evidence>
<dbReference type="EMBL" id="CAEZTY010000004">
    <property type="protein sequence ID" value="CAB4576672.1"/>
    <property type="molecule type" value="Genomic_DNA"/>
</dbReference>
<dbReference type="EMBL" id="CAFBRD010000002">
    <property type="protein sequence ID" value="CAB5072862.1"/>
    <property type="molecule type" value="Genomic_DNA"/>
</dbReference>
<evidence type="ECO:0000313" key="11">
    <source>
        <dbReference type="EMBL" id="CAB4998420.1"/>
    </source>
</evidence>
<evidence type="ECO:0000256" key="3">
    <source>
        <dbReference type="ARBA" id="ARBA00022801"/>
    </source>
</evidence>
<dbReference type="EMBL" id="CAFBOK010000265">
    <property type="protein sequence ID" value="CAB4998420.1"/>
    <property type="molecule type" value="Genomic_DNA"/>
</dbReference>
<dbReference type="SUPFAM" id="SSF56235">
    <property type="entry name" value="N-terminal nucleophile aminohydrolases (Ntn hydrolases)"/>
    <property type="match status" value="1"/>
</dbReference>
<evidence type="ECO:0000313" key="12">
    <source>
        <dbReference type="EMBL" id="CAB5072862.1"/>
    </source>
</evidence>
<evidence type="ECO:0000313" key="4">
    <source>
        <dbReference type="EMBL" id="CAB4339930.1"/>
    </source>
</evidence>
<dbReference type="GO" id="GO:0005839">
    <property type="term" value="C:proteasome core complex"/>
    <property type="evidence" value="ECO:0007669"/>
    <property type="project" value="InterPro"/>
</dbReference>
<evidence type="ECO:0000313" key="9">
    <source>
        <dbReference type="EMBL" id="CAB4816257.1"/>
    </source>
</evidence>
<dbReference type="EMBL" id="CAFAAM010000246">
    <property type="protein sequence ID" value="CAB4816257.1"/>
    <property type="molecule type" value="Genomic_DNA"/>
</dbReference>
<dbReference type="InterPro" id="IPR029055">
    <property type="entry name" value="Ntn_hydrolases_N"/>
</dbReference>
<dbReference type="GO" id="GO:0004298">
    <property type="term" value="F:threonine-type endopeptidase activity"/>
    <property type="evidence" value="ECO:0007669"/>
    <property type="project" value="InterPro"/>
</dbReference>
<dbReference type="InterPro" id="IPR001353">
    <property type="entry name" value="Proteasome_sua/b"/>
</dbReference>
<dbReference type="EMBL" id="CAEUNJ010000107">
    <property type="protein sequence ID" value="CAB4372772.1"/>
    <property type="molecule type" value="Genomic_DNA"/>
</dbReference>
<dbReference type="EMBL" id="CAEZXY010000002">
    <property type="protein sequence ID" value="CAB4693137.1"/>
    <property type="molecule type" value="Genomic_DNA"/>
</dbReference>
<keyword evidence="3" id="KW-0378">Hydrolase</keyword>
<evidence type="ECO:0000313" key="5">
    <source>
        <dbReference type="EMBL" id="CAB4372772.1"/>
    </source>
</evidence>
<evidence type="ECO:0000256" key="2">
    <source>
        <dbReference type="ARBA" id="ARBA00022670"/>
    </source>
</evidence>
<dbReference type="Gene3D" id="3.60.20.10">
    <property type="entry name" value="Glutamine Phosphoribosylpyrophosphate, subunit 1, domain 1"/>
    <property type="match status" value="1"/>
</dbReference>
<gene>
    <name evidence="6" type="ORF">UFOPK1762_00225</name>
    <name evidence="7" type="ORF">UFOPK1906_00447</name>
    <name evidence="8" type="ORF">UFOPK2624_00095</name>
    <name evidence="9" type="ORF">UFOPK3010_01470</name>
    <name evidence="4" type="ORF">UFOPK3331_00891</name>
    <name evidence="10" type="ORF">UFOPK3785_00515</name>
    <name evidence="11" type="ORF">UFOPK3927_01731</name>
    <name evidence="5" type="ORF">UFOPK4201_01819</name>
    <name evidence="12" type="ORF">UFOPK4371_00085</name>
</gene>
<proteinExistence type="predicted"/>
<evidence type="ECO:0000256" key="1">
    <source>
        <dbReference type="ARBA" id="ARBA00022490"/>
    </source>
</evidence>
<dbReference type="EMBL" id="CAESAL010000024">
    <property type="protein sequence ID" value="CAB4339930.1"/>
    <property type="molecule type" value="Genomic_DNA"/>
</dbReference>
<accession>A0A6J6ARI1</accession>
<dbReference type="GO" id="GO:0005737">
    <property type="term" value="C:cytoplasm"/>
    <property type="evidence" value="ECO:0007669"/>
    <property type="project" value="TreeGrafter"/>
</dbReference>